<keyword evidence="5 7" id="KW-0460">Magnesium</keyword>
<keyword evidence="4 7" id="KW-0479">Metal-binding</keyword>
<dbReference type="RefSeq" id="WP_004008564.1">
    <property type="nucleotide sequence ID" value="NZ_GL622340.1"/>
</dbReference>
<evidence type="ECO:0000256" key="2">
    <source>
        <dbReference type="ARBA" id="ARBA00010231"/>
    </source>
</evidence>
<evidence type="ECO:0000313" key="13">
    <source>
        <dbReference type="Proteomes" id="UP000005573"/>
    </source>
</evidence>
<evidence type="ECO:0000313" key="12">
    <source>
        <dbReference type="EMBL" id="EFU80935.1"/>
    </source>
</evidence>
<dbReference type="Proteomes" id="UP000005573">
    <property type="component" value="Unassembled WGS sequence"/>
</dbReference>
<dbReference type="Pfam" id="PF02880">
    <property type="entry name" value="PGM_PMM_III"/>
    <property type="match status" value="1"/>
</dbReference>
<evidence type="ECO:0000256" key="5">
    <source>
        <dbReference type="ARBA" id="ARBA00022842"/>
    </source>
</evidence>
<evidence type="ECO:0000256" key="1">
    <source>
        <dbReference type="ARBA" id="ARBA00001946"/>
    </source>
</evidence>
<comment type="cofactor">
    <cofactor evidence="1">
        <name>Mg(2+)</name>
        <dbReference type="ChEBI" id="CHEBI:18420"/>
    </cofactor>
</comment>
<dbReference type="InterPro" id="IPR005844">
    <property type="entry name" value="A-D-PHexomutase_a/b/a-I"/>
</dbReference>
<sequence>MHQDWLENDPDSRDREALQRLLDTDSSAAKAELAAAFESEIAFGTAGLRGEMGPGPARMNTAVIRRATWGLAATLRAAVGNNFLVVIGFDARHRSADFAHTTAGVITAAGGKALLMPHICPTPLLAYAMGQYHADAGVMVTASHNPAKDNGYKMYLGGRVVTGSGCRAQLVSPWDSRIFDQIQAAPPARDVPCAETGWDFIDEDLFTRYIQRTAGLVSADSPRDLRMVLTSMHGVGAEVCEAVLAQAGFSEVFPVASQREPDPDFPTIPFPNPEETGALDMAMALAREKHADLIVANDPDADRCAAAIPDPNAPGGWRQLSGDETGVLLGYYQCQSRRDSSATVARSLVSGELLDRVAAASGVTPMVSLTGFKWIARTPGLIFGYEEAIGNCCDPDSVRDKDGISATVKLCEIAAVLKAQGQTIDDKLNEIYLAHGLYVTTPLTFRVADVSLISEGMRRLRARGLTDFGGEPIVFSHDLSTNSMPDELHTSVPSGWDYLQELPPTDALFFGTTSGSRVVVRPSGTEPKLKCYLQVVIPAVTTQTLVTAKAQAHQRLAAIKTDLREVLGFDAP</sequence>
<proteinExistence type="inferred from homology"/>
<dbReference type="InterPro" id="IPR005841">
    <property type="entry name" value="Alpha-D-phosphohexomutase_SF"/>
</dbReference>
<accession>E6LW50</accession>
<evidence type="ECO:0000256" key="7">
    <source>
        <dbReference type="RuleBase" id="RU004326"/>
    </source>
</evidence>
<feature type="domain" description="Alpha-D-phosphohexomutase C-terminal" evidence="8">
    <location>
        <begin position="509"/>
        <end position="536"/>
    </location>
</feature>
<dbReference type="InterPro" id="IPR005845">
    <property type="entry name" value="A-D-PHexomutase_a/b/a-II"/>
</dbReference>
<dbReference type="Pfam" id="PF02879">
    <property type="entry name" value="PGM_PMM_II"/>
    <property type="match status" value="1"/>
</dbReference>
<dbReference type="PANTHER" id="PTHR45745">
    <property type="entry name" value="PHOSPHOMANNOMUTASE 45A"/>
    <property type="match status" value="1"/>
</dbReference>
<evidence type="ECO:0000259" key="11">
    <source>
        <dbReference type="Pfam" id="PF02880"/>
    </source>
</evidence>
<dbReference type="AlphaFoldDB" id="E6LW50"/>
<dbReference type="GO" id="GO:0005975">
    <property type="term" value="P:carbohydrate metabolic process"/>
    <property type="evidence" value="ECO:0007669"/>
    <property type="project" value="InterPro"/>
</dbReference>
<evidence type="ECO:0000256" key="3">
    <source>
        <dbReference type="ARBA" id="ARBA00022553"/>
    </source>
</evidence>
<name>E6LW50_9ACTO</name>
<feature type="domain" description="Alpha-D-phosphohexomutase alpha/beta/alpha" evidence="10">
    <location>
        <begin position="208"/>
        <end position="307"/>
    </location>
</feature>
<dbReference type="InterPro" id="IPR036900">
    <property type="entry name" value="A-D-PHexomutase_C_sf"/>
</dbReference>
<evidence type="ECO:0000259" key="9">
    <source>
        <dbReference type="Pfam" id="PF02878"/>
    </source>
</evidence>
<dbReference type="EMBL" id="AEPY01000001">
    <property type="protein sequence ID" value="EFU80935.1"/>
    <property type="molecule type" value="Genomic_DNA"/>
</dbReference>
<dbReference type="PANTHER" id="PTHR45745:SF1">
    <property type="entry name" value="PHOSPHOGLUCOMUTASE 2B-RELATED"/>
    <property type="match status" value="1"/>
</dbReference>
<feature type="domain" description="Alpha-D-phosphohexomutase alpha/beta/alpha" evidence="9">
    <location>
        <begin position="42"/>
        <end position="157"/>
    </location>
</feature>
<evidence type="ECO:0000259" key="10">
    <source>
        <dbReference type="Pfam" id="PF02879"/>
    </source>
</evidence>
<dbReference type="Pfam" id="PF00408">
    <property type="entry name" value="PGM_PMM_IV"/>
    <property type="match status" value="1"/>
</dbReference>
<dbReference type="GO" id="GO:0008973">
    <property type="term" value="F:phosphopentomutase activity"/>
    <property type="evidence" value="ECO:0007669"/>
    <property type="project" value="TreeGrafter"/>
</dbReference>
<organism evidence="12 13">
    <name type="scientific">Mobiluncus curtisii ATCC 51333</name>
    <dbReference type="NCBI Taxonomy" id="887326"/>
    <lineage>
        <taxon>Bacteria</taxon>
        <taxon>Bacillati</taxon>
        <taxon>Actinomycetota</taxon>
        <taxon>Actinomycetes</taxon>
        <taxon>Actinomycetales</taxon>
        <taxon>Actinomycetaceae</taxon>
        <taxon>Mobiluncus</taxon>
    </lineage>
</organism>
<dbReference type="PRINTS" id="PR00509">
    <property type="entry name" value="PGMPMM"/>
</dbReference>
<gene>
    <name evidence="12" type="ORF">HMPREF0388_0087</name>
</gene>
<dbReference type="InterPro" id="IPR005846">
    <property type="entry name" value="A-D-PHexomutase_a/b/a-III"/>
</dbReference>
<dbReference type="GO" id="GO:0006166">
    <property type="term" value="P:purine ribonucleoside salvage"/>
    <property type="evidence" value="ECO:0007669"/>
    <property type="project" value="TreeGrafter"/>
</dbReference>
<protein>
    <submittedName>
        <fullName evidence="12">Phosphoglucomutase/phosphomannomutase, alpha/beta/alpha domain II</fullName>
    </submittedName>
</protein>
<dbReference type="Gene3D" id="3.40.120.10">
    <property type="entry name" value="Alpha-D-Glucose-1,6-Bisphosphate, subunit A, domain 3"/>
    <property type="match status" value="3"/>
</dbReference>
<dbReference type="HOGENOM" id="CLU_016950_0_2_11"/>
<dbReference type="CDD" id="cd05799">
    <property type="entry name" value="PGM2"/>
    <property type="match status" value="1"/>
</dbReference>
<evidence type="ECO:0000256" key="4">
    <source>
        <dbReference type="ARBA" id="ARBA00022723"/>
    </source>
</evidence>
<keyword evidence="6" id="KW-0413">Isomerase</keyword>
<evidence type="ECO:0000259" key="8">
    <source>
        <dbReference type="Pfam" id="PF00408"/>
    </source>
</evidence>
<dbReference type="InterPro" id="IPR005843">
    <property type="entry name" value="A-D-PHexomutase_C"/>
</dbReference>
<feature type="domain" description="Alpha-D-phosphohexomutase alpha/beta/alpha" evidence="11">
    <location>
        <begin position="322"/>
        <end position="431"/>
    </location>
</feature>
<comment type="similarity">
    <text evidence="2 7">Belongs to the phosphohexose mutase family.</text>
</comment>
<reference evidence="12 13" key="1">
    <citation type="submission" date="2010-12" db="EMBL/GenBank/DDBJ databases">
        <authorList>
            <person name="Muzny D."/>
            <person name="Qin X."/>
            <person name="Deng J."/>
            <person name="Jiang H."/>
            <person name="Liu Y."/>
            <person name="Qu J."/>
            <person name="Song X.-Z."/>
            <person name="Zhang L."/>
            <person name="Thornton R."/>
            <person name="Coyle M."/>
            <person name="Francisco L."/>
            <person name="Jackson L."/>
            <person name="Javaid M."/>
            <person name="Korchina V."/>
            <person name="Kovar C."/>
            <person name="Mata R."/>
            <person name="Mathew T."/>
            <person name="Ngo R."/>
            <person name="Nguyen L."/>
            <person name="Nguyen N."/>
            <person name="Okwuonu G."/>
            <person name="Ongeri F."/>
            <person name="Pham C."/>
            <person name="Simmons D."/>
            <person name="Wilczek-Boney K."/>
            <person name="Hale W."/>
            <person name="Jakkamsetti A."/>
            <person name="Pham P."/>
            <person name="Ruth R."/>
            <person name="San Lucas F."/>
            <person name="Warren J."/>
            <person name="Zhang J."/>
            <person name="Zhao Z."/>
            <person name="Zhou C."/>
            <person name="Zhu D."/>
            <person name="Lee S."/>
            <person name="Bess C."/>
            <person name="Blankenburg K."/>
            <person name="Forbes L."/>
            <person name="Fu Q."/>
            <person name="Gubbala S."/>
            <person name="Hirani K."/>
            <person name="Jayaseelan J.C."/>
            <person name="Lara F."/>
            <person name="Munidasa M."/>
            <person name="Palculict T."/>
            <person name="Patil S."/>
            <person name="Pu L.-L."/>
            <person name="Saada N."/>
            <person name="Tang L."/>
            <person name="Weissenberger G."/>
            <person name="Zhu Y."/>
            <person name="Hemphill L."/>
            <person name="Shang Y."/>
            <person name="Youmans B."/>
            <person name="Ayvaz T."/>
            <person name="Ross M."/>
            <person name="Santibanez J."/>
            <person name="Aqrawi P."/>
            <person name="Gross S."/>
            <person name="Joshi V."/>
            <person name="Fowler G."/>
            <person name="Nazareth L."/>
            <person name="Reid J."/>
            <person name="Worley K."/>
            <person name="Petrosino J."/>
            <person name="Highlander S."/>
            <person name="Gibbs R."/>
        </authorList>
    </citation>
    <scope>NUCLEOTIDE SEQUENCE [LARGE SCALE GENOMIC DNA]</scope>
    <source>
        <strain evidence="12 13">ATCC 51333</strain>
    </source>
</reference>
<dbReference type="InterPro" id="IPR016066">
    <property type="entry name" value="A-D-PHexomutase_CS"/>
</dbReference>
<dbReference type="GO" id="GO:0000287">
    <property type="term" value="F:magnesium ion binding"/>
    <property type="evidence" value="ECO:0007669"/>
    <property type="project" value="InterPro"/>
</dbReference>
<dbReference type="Pfam" id="PF02878">
    <property type="entry name" value="PGM_PMM_I"/>
    <property type="match status" value="1"/>
</dbReference>
<dbReference type="SUPFAM" id="SSF53738">
    <property type="entry name" value="Phosphoglucomutase, first 3 domains"/>
    <property type="match status" value="3"/>
</dbReference>
<dbReference type="PROSITE" id="PS00710">
    <property type="entry name" value="PGM_PMM"/>
    <property type="match status" value="1"/>
</dbReference>
<comment type="caution">
    <text evidence="12">The sequence shown here is derived from an EMBL/GenBank/DDBJ whole genome shotgun (WGS) entry which is preliminary data.</text>
</comment>
<dbReference type="SUPFAM" id="SSF55957">
    <property type="entry name" value="Phosphoglucomutase, C-terminal domain"/>
    <property type="match status" value="1"/>
</dbReference>
<evidence type="ECO:0000256" key="6">
    <source>
        <dbReference type="ARBA" id="ARBA00023235"/>
    </source>
</evidence>
<dbReference type="Gene3D" id="3.30.310.50">
    <property type="entry name" value="Alpha-D-phosphohexomutase, C-terminal domain"/>
    <property type="match status" value="1"/>
</dbReference>
<dbReference type="InterPro" id="IPR016055">
    <property type="entry name" value="A-D-PHexomutase_a/b/a-I/II/III"/>
</dbReference>
<keyword evidence="3" id="KW-0597">Phosphoprotein</keyword>